<dbReference type="PANTHER" id="PTHR46148">
    <property type="entry name" value="CHROMO DOMAIN-CONTAINING PROTEIN"/>
    <property type="match status" value="1"/>
</dbReference>
<dbReference type="Pfam" id="PF24626">
    <property type="entry name" value="SH3_Tf2-1"/>
    <property type="match status" value="1"/>
</dbReference>
<accession>A0AAF0UY44</accession>
<dbReference type="Proteomes" id="UP001234989">
    <property type="component" value="Chromosome 11"/>
</dbReference>
<keyword evidence="4" id="KW-1185">Reference proteome</keyword>
<feature type="region of interest" description="Disordered" evidence="1">
    <location>
        <begin position="1"/>
        <end position="80"/>
    </location>
</feature>
<gene>
    <name evidence="3" type="ORF">MTR67_048262</name>
</gene>
<dbReference type="PANTHER" id="PTHR46148:SF57">
    <property type="entry name" value="OS12G0499874 PROTEIN"/>
    <property type="match status" value="1"/>
</dbReference>
<feature type="domain" description="Tf2-1-like SH3-like" evidence="2">
    <location>
        <begin position="199"/>
        <end position="241"/>
    </location>
</feature>
<feature type="compositionally biased region" description="Basic and acidic residues" evidence="1">
    <location>
        <begin position="1"/>
        <end position="10"/>
    </location>
</feature>
<evidence type="ECO:0000313" key="4">
    <source>
        <dbReference type="Proteomes" id="UP001234989"/>
    </source>
</evidence>
<name>A0AAF0UY44_SOLVR</name>
<evidence type="ECO:0000259" key="2">
    <source>
        <dbReference type="Pfam" id="PF24626"/>
    </source>
</evidence>
<dbReference type="InterPro" id="IPR056924">
    <property type="entry name" value="SH3_Tf2-1"/>
</dbReference>
<proteinExistence type="predicted"/>
<sequence length="276" mass="31413">MYREVKRARTGDVNFSNAKSDGHGRSWFKQKFSNQGSSNAYPRVNKDRVSNPKPQGGNSGGSHVNRPNCAKYGKSHKEDEKKELVRDMHRLARLDVQLVDSTKSGVMVHNGSKSSFVMDVKSKQGLDPILLELKESVLKKSVEAFSQGGDGVLSYQGPEVVYDAIEKVQLIKERLKMTQSRQHSYADMRRRDLEFDVNDLVYLKISHMKGMMRFGKKGNLNPQYVGPYQFLIRIGKVAYELVSIIPLKGLGVDESLSYEEVLLEILDRQVKRFRKK</sequence>
<protein>
    <recommendedName>
        <fullName evidence="2">Tf2-1-like SH3-like domain-containing protein</fullName>
    </recommendedName>
</protein>
<feature type="compositionally biased region" description="Polar residues" evidence="1">
    <location>
        <begin position="31"/>
        <end position="40"/>
    </location>
</feature>
<organism evidence="3 4">
    <name type="scientific">Solanum verrucosum</name>
    <dbReference type="NCBI Taxonomy" id="315347"/>
    <lineage>
        <taxon>Eukaryota</taxon>
        <taxon>Viridiplantae</taxon>
        <taxon>Streptophyta</taxon>
        <taxon>Embryophyta</taxon>
        <taxon>Tracheophyta</taxon>
        <taxon>Spermatophyta</taxon>
        <taxon>Magnoliopsida</taxon>
        <taxon>eudicotyledons</taxon>
        <taxon>Gunneridae</taxon>
        <taxon>Pentapetalae</taxon>
        <taxon>asterids</taxon>
        <taxon>lamiids</taxon>
        <taxon>Solanales</taxon>
        <taxon>Solanaceae</taxon>
        <taxon>Solanoideae</taxon>
        <taxon>Solaneae</taxon>
        <taxon>Solanum</taxon>
    </lineage>
</organism>
<dbReference type="EMBL" id="CP133622">
    <property type="protein sequence ID" value="WMV54877.1"/>
    <property type="molecule type" value="Genomic_DNA"/>
</dbReference>
<evidence type="ECO:0000256" key="1">
    <source>
        <dbReference type="SAM" id="MobiDB-lite"/>
    </source>
</evidence>
<evidence type="ECO:0000313" key="3">
    <source>
        <dbReference type="EMBL" id="WMV54877.1"/>
    </source>
</evidence>
<dbReference type="AlphaFoldDB" id="A0AAF0UY44"/>
<reference evidence="3" key="1">
    <citation type="submission" date="2023-08" db="EMBL/GenBank/DDBJ databases">
        <title>A de novo genome assembly of Solanum verrucosum Schlechtendal, a Mexican diploid species geographically isolated from the other diploid A-genome species in potato relatives.</title>
        <authorList>
            <person name="Hosaka K."/>
        </authorList>
    </citation>
    <scope>NUCLEOTIDE SEQUENCE</scope>
    <source>
        <tissue evidence="3">Young leaves</tissue>
    </source>
</reference>